<keyword evidence="2" id="KW-1017">Isopeptide bond</keyword>
<proteinExistence type="predicted"/>
<evidence type="ECO:0000313" key="12">
    <source>
        <dbReference type="Proteomes" id="UP000694382"/>
    </source>
</evidence>
<dbReference type="PANTHER" id="PTHR11829">
    <property type="entry name" value="FORKHEAD BOX PROTEIN"/>
    <property type="match status" value="1"/>
</dbReference>
<organism evidence="11 12">
    <name type="scientific">Geospiza parvula</name>
    <name type="common">Small tree-finch</name>
    <name type="synonym">Camarhynchus parvulus</name>
    <dbReference type="NCBI Taxonomy" id="87175"/>
    <lineage>
        <taxon>Eukaryota</taxon>
        <taxon>Metazoa</taxon>
        <taxon>Chordata</taxon>
        <taxon>Craniata</taxon>
        <taxon>Vertebrata</taxon>
        <taxon>Euteleostomi</taxon>
        <taxon>Archelosauria</taxon>
        <taxon>Archosauria</taxon>
        <taxon>Dinosauria</taxon>
        <taxon>Saurischia</taxon>
        <taxon>Theropoda</taxon>
        <taxon>Coelurosauria</taxon>
        <taxon>Aves</taxon>
        <taxon>Neognathae</taxon>
        <taxon>Neoaves</taxon>
        <taxon>Telluraves</taxon>
        <taxon>Australaves</taxon>
        <taxon>Passeriformes</taxon>
        <taxon>Thraupidae</taxon>
        <taxon>Camarhynchus</taxon>
    </lineage>
</organism>
<dbReference type="SMART" id="SM00339">
    <property type="entry name" value="FH"/>
    <property type="match status" value="1"/>
</dbReference>
<feature type="region of interest" description="Disordered" evidence="9">
    <location>
        <begin position="1"/>
        <end position="33"/>
    </location>
</feature>
<dbReference type="Pfam" id="PF00250">
    <property type="entry name" value="Forkhead"/>
    <property type="match status" value="1"/>
</dbReference>
<evidence type="ECO:0000256" key="6">
    <source>
        <dbReference type="ARBA" id="ARBA00023242"/>
    </source>
</evidence>
<keyword evidence="5 8" id="KW-0238">DNA-binding</keyword>
<evidence type="ECO:0000256" key="1">
    <source>
        <dbReference type="ARBA" id="ARBA00004123"/>
    </source>
</evidence>
<dbReference type="SUPFAM" id="SSF46785">
    <property type="entry name" value="Winged helix' DNA-binding domain"/>
    <property type="match status" value="1"/>
</dbReference>
<dbReference type="Ensembl" id="ENSCPVT00000018082.2">
    <property type="protein sequence ID" value="ENSCPVP00000017311.2"/>
    <property type="gene ID" value="ENSCPVG00000012672.2"/>
</dbReference>
<dbReference type="PRINTS" id="PR00053">
    <property type="entry name" value="FORKHEAD"/>
</dbReference>
<evidence type="ECO:0000256" key="7">
    <source>
        <dbReference type="ARBA" id="ARBA00034872"/>
    </source>
</evidence>
<keyword evidence="4" id="KW-0832">Ubl conjugation</keyword>
<dbReference type="InterPro" id="IPR030456">
    <property type="entry name" value="TF_fork_head_CS_2"/>
</dbReference>
<dbReference type="InterPro" id="IPR018122">
    <property type="entry name" value="TF_fork_head_CS_1"/>
</dbReference>
<dbReference type="PROSITE" id="PS00658">
    <property type="entry name" value="FORK_HEAD_2"/>
    <property type="match status" value="1"/>
</dbReference>
<feature type="domain" description="Fork-head" evidence="10">
    <location>
        <begin position="37"/>
        <end position="128"/>
    </location>
</feature>
<evidence type="ECO:0000256" key="5">
    <source>
        <dbReference type="ARBA" id="ARBA00023125"/>
    </source>
</evidence>
<dbReference type="PROSITE" id="PS50039">
    <property type="entry name" value="FORK_HEAD_3"/>
    <property type="match status" value="1"/>
</dbReference>
<dbReference type="GO" id="GO:0000981">
    <property type="term" value="F:DNA-binding transcription factor activity, RNA polymerase II-specific"/>
    <property type="evidence" value="ECO:0007669"/>
    <property type="project" value="TreeGrafter"/>
</dbReference>
<dbReference type="GO" id="GO:0000978">
    <property type="term" value="F:RNA polymerase II cis-regulatory region sequence-specific DNA binding"/>
    <property type="evidence" value="ECO:0007669"/>
    <property type="project" value="TreeGrafter"/>
</dbReference>
<keyword evidence="3" id="KW-0221">Differentiation</keyword>
<dbReference type="Gene3D" id="1.10.10.10">
    <property type="entry name" value="Winged helix-like DNA-binding domain superfamily/Winged helix DNA-binding domain"/>
    <property type="match status" value="1"/>
</dbReference>
<reference evidence="11" key="2">
    <citation type="submission" date="2025-08" db="UniProtKB">
        <authorList>
            <consortium name="Ensembl"/>
        </authorList>
    </citation>
    <scope>IDENTIFICATION</scope>
</reference>
<evidence type="ECO:0000313" key="11">
    <source>
        <dbReference type="Ensembl" id="ENSCPVP00000017311.2"/>
    </source>
</evidence>
<protein>
    <recommendedName>
        <fullName evidence="7">Forkhead box protein L2</fullName>
    </recommendedName>
</protein>
<evidence type="ECO:0000259" key="10">
    <source>
        <dbReference type="PROSITE" id="PS50039"/>
    </source>
</evidence>
<dbReference type="GO" id="GO:0009653">
    <property type="term" value="P:anatomical structure morphogenesis"/>
    <property type="evidence" value="ECO:0007669"/>
    <property type="project" value="TreeGrafter"/>
</dbReference>
<keyword evidence="6 8" id="KW-0539">Nucleus</keyword>
<keyword evidence="12" id="KW-1185">Reference proteome</keyword>
<dbReference type="GO" id="GO:0005634">
    <property type="term" value="C:nucleus"/>
    <property type="evidence" value="ECO:0007669"/>
    <property type="project" value="UniProtKB-SubCell"/>
</dbReference>
<dbReference type="InterPro" id="IPR036390">
    <property type="entry name" value="WH_DNA-bd_sf"/>
</dbReference>
<dbReference type="AlphaFoldDB" id="A0A8C3NAZ0"/>
<dbReference type="PROSITE" id="PS00657">
    <property type="entry name" value="FORK_HEAD_1"/>
    <property type="match status" value="1"/>
</dbReference>
<evidence type="ECO:0000256" key="8">
    <source>
        <dbReference type="PROSITE-ProRule" id="PRU00089"/>
    </source>
</evidence>
<comment type="subcellular location">
    <subcellularLocation>
        <location evidence="1 8">Nucleus</location>
    </subcellularLocation>
</comment>
<dbReference type="PANTHER" id="PTHR11829:SF411">
    <property type="entry name" value="FORKHEAD BOX PROTEIN L2"/>
    <property type="match status" value="1"/>
</dbReference>
<accession>A0A8U8ATH8</accession>
<dbReference type="Proteomes" id="UP000694382">
    <property type="component" value="Chromosome 21"/>
</dbReference>
<name>A0A8C3NAZ0_GEOPR</name>
<dbReference type="InterPro" id="IPR001766">
    <property type="entry name" value="Fork_head_dom"/>
</dbReference>
<sequence>RAPNPGTECITEPGTERITGPGTGPGTEAGTAGWPRRPPYSFVALITMAIRASPGQRLPLSGIYAYIAERFPFYRGPSRQWQNSVRHNLSLNPCFRRLPCRRGRAGEWVLDPAFQDMYPGGNYHLRRRRGLCRRPPPARREAPCGARDAPLVPEGTGPGCSTAPAGWIWGKL</sequence>
<feature type="DNA-binding region" description="Fork-head" evidence="8">
    <location>
        <begin position="37"/>
        <end position="128"/>
    </location>
</feature>
<dbReference type="InterPro" id="IPR050211">
    <property type="entry name" value="FOX_domain-containing"/>
</dbReference>
<evidence type="ECO:0000256" key="3">
    <source>
        <dbReference type="ARBA" id="ARBA00022782"/>
    </source>
</evidence>
<dbReference type="InterPro" id="IPR036388">
    <property type="entry name" value="WH-like_DNA-bd_sf"/>
</dbReference>
<evidence type="ECO:0000256" key="2">
    <source>
        <dbReference type="ARBA" id="ARBA00022499"/>
    </source>
</evidence>
<feature type="compositionally biased region" description="Low complexity" evidence="9">
    <location>
        <begin position="11"/>
        <end position="20"/>
    </location>
</feature>
<evidence type="ECO:0000256" key="9">
    <source>
        <dbReference type="SAM" id="MobiDB-lite"/>
    </source>
</evidence>
<dbReference type="GO" id="GO:0030154">
    <property type="term" value="P:cell differentiation"/>
    <property type="evidence" value="ECO:0007669"/>
    <property type="project" value="UniProtKB-KW"/>
</dbReference>
<reference evidence="11" key="1">
    <citation type="submission" date="2020-02" db="EMBL/GenBank/DDBJ databases">
        <authorList>
            <person name="Enbody D E."/>
            <person name="Pettersson E M."/>
        </authorList>
    </citation>
    <scope>NUCLEOTIDE SEQUENCE [LARGE SCALE GENOMIC DNA]</scope>
</reference>
<reference evidence="11" key="3">
    <citation type="submission" date="2025-09" db="UniProtKB">
        <authorList>
            <consortium name="Ensembl"/>
        </authorList>
    </citation>
    <scope>IDENTIFICATION</scope>
</reference>
<accession>A0A8C3NAZ0</accession>
<evidence type="ECO:0000256" key="4">
    <source>
        <dbReference type="ARBA" id="ARBA00022843"/>
    </source>
</evidence>